<dbReference type="SUPFAM" id="SSF51658">
    <property type="entry name" value="Xylose isomerase-like"/>
    <property type="match status" value="1"/>
</dbReference>
<dbReference type="eggNOG" id="COG1082">
    <property type="taxonomic scope" value="Bacteria"/>
</dbReference>
<proteinExistence type="predicted"/>
<evidence type="ECO:0000259" key="2">
    <source>
        <dbReference type="Pfam" id="PF01261"/>
    </source>
</evidence>
<dbReference type="Proteomes" id="UP000054010">
    <property type="component" value="Unassembled WGS sequence"/>
</dbReference>
<evidence type="ECO:0000256" key="1">
    <source>
        <dbReference type="SAM" id="MobiDB-lite"/>
    </source>
</evidence>
<dbReference type="AlphaFoldDB" id="E1IG48"/>
<dbReference type="InterPro" id="IPR050312">
    <property type="entry name" value="IolE/XylAMocC-like"/>
</dbReference>
<organism evidence="3 4">
    <name type="scientific">Oscillochloris trichoides DG-6</name>
    <dbReference type="NCBI Taxonomy" id="765420"/>
    <lineage>
        <taxon>Bacteria</taxon>
        <taxon>Bacillati</taxon>
        <taxon>Chloroflexota</taxon>
        <taxon>Chloroflexia</taxon>
        <taxon>Chloroflexales</taxon>
        <taxon>Chloroflexineae</taxon>
        <taxon>Oscillochloridaceae</taxon>
        <taxon>Oscillochloris</taxon>
    </lineage>
</organism>
<dbReference type="PANTHER" id="PTHR12110:SF53">
    <property type="entry name" value="BLR5974 PROTEIN"/>
    <property type="match status" value="1"/>
</dbReference>
<dbReference type="PANTHER" id="PTHR12110">
    <property type="entry name" value="HYDROXYPYRUVATE ISOMERASE"/>
    <property type="match status" value="1"/>
</dbReference>
<dbReference type="STRING" id="765420.OSCT_2299"/>
<comment type="caution">
    <text evidence="3">The sequence shown here is derived from an EMBL/GenBank/DDBJ whole genome shotgun (WGS) entry which is preliminary data.</text>
</comment>
<evidence type="ECO:0000313" key="3">
    <source>
        <dbReference type="EMBL" id="EFO79846.1"/>
    </source>
</evidence>
<gene>
    <name evidence="3" type="ORF">OSCT_2299</name>
</gene>
<dbReference type="InterPro" id="IPR013022">
    <property type="entry name" value="Xyl_isomerase-like_TIM-brl"/>
</dbReference>
<dbReference type="Pfam" id="PF01261">
    <property type="entry name" value="AP_endonuc_2"/>
    <property type="match status" value="1"/>
</dbReference>
<dbReference type="HOGENOM" id="CLU_813495_0_0_0"/>
<keyword evidence="3" id="KW-0413">Isomerase</keyword>
<feature type="domain" description="Xylose isomerase-like TIM barrel" evidence="2">
    <location>
        <begin position="90"/>
        <end position="305"/>
    </location>
</feature>
<sequence>MWCFGDTAAKTPQKRSSGVAQPPHTPTVCGTITNILFVTSNLYALLHEERRTVLIGLSALSFSYRCGLIGRGTNRMVSKPFSIDDIITLAVRAGLQSIEFPLEMLPDLRVERLHALRARIAACHMIPVVDSDVADVATLERHIPAAAALGARALRVTISSVLEGWRSRLITDWGRYLDEVSARLRAVRPLAEKHNVILALENHQDATADDLLQIIAAVGGQHIGVTFDAINTFIVAEEPLVCLERLSPYVRNIHISDYTVYPSDQGWRLVRCSLGEGDMNLRRLFTAIEQYAPSVPCQIELVNHSARHIRLYADDWWVGYPPRDVRDLLPVLREFARSSRSVGDDWRTPWERGASEEMNCFYEDQQFASSITYLRTIGMLPRV</sequence>
<accession>E1IG48</accession>
<dbReference type="Gene3D" id="3.20.20.150">
    <property type="entry name" value="Divalent-metal-dependent TIM barrel enzymes"/>
    <property type="match status" value="1"/>
</dbReference>
<name>E1IG48_9CHLR</name>
<dbReference type="InterPro" id="IPR036237">
    <property type="entry name" value="Xyl_isomerase-like_sf"/>
</dbReference>
<dbReference type="GO" id="GO:0016853">
    <property type="term" value="F:isomerase activity"/>
    <property type="evidence" value="ECO:0007669"/>
    <property type="project" value="UniProtKB-KW"/>
</dbReference>
<keyword evidence="4" id="KW-1185">Reference proteome</keyword>
<reference evidence="3 4" key="1">
    <citation type="journal article" date="2011" name="J. Bacteriol.">
        <title>Draft genome sequence of the anoxygenic filamentous phototrophic bacterium Oscillochloris trichoides subsp. DG-6.</title>
        <authorList>
            <person name="Kuznetsov B.B."/>
            <person name="Ivanovsky R.N."/>
            <person name="Keppen O.I."/>
            <person name="Sukhacheva M.V."/>
            <person name="Bumazhkin B.K."/>
            <person name="Patutina E.O."/>
            <person name="Beletsky A.V."/>
            <person name="Mardanov A.V."/>
            <person name="Baslerov R.V."/>
            <person name="Panteleeva A.N."/>
            <person name="Kolganova T.V."/>
            <person name="Ravin N.V."/>
            <person name="Skryabin K.G."/>
        </authorList>
    </citation>
    <scope>NUCLEOTIDE SEQUENCE [LARGE SCALE GENOMIC DNA]</scope>
    <source>
        <strain evidence="3 4">DG-6</strain>
    </source>
</reference>
<dbReference type="EMBL" id="ADVR01000099">
    <property type="protein sequence ID" value="EFO79846.1"/>
    <property type="molecule type" value="Genomic_DNA"/>
</dbReference>
<feature type="region of interest" description="Disordered" evidence="1">
    <location>
        <begin position="1"/>
        <end position="23"/>
    </location>
</feature>
<evidence type="ECO:0000313" key="4">
    <source>
        <dbReference type="Proteomes" id="UP000054010"/>
    </source>
</evidence>
<protein>
    <submittedName>
        <fullName evidence="3">Xylose isomerase domain-containing protein</fullName>
    </submittedName>
</protein>